<keyword evidence="2" id="KW-1185">Reference proteome</keyword>
<dbReference type="Pfam" id="PF04031">
    <property type="entry name" value="Las1"/>
    <property type="match status" value="1"/>
</dbReference>
<evidence type="ECO:0000313" key="2">
    <source>
        <dbReference type="Proteomes" id="UP001491310"/>
    </source>
</evidence>
<dbReference type="Proteomes" id="UP001491310">
    <property type="component" value="Unassembled WGS sequence"/>
</dbReference>
<dbReference type="PANTHER" id="PTHR15002:SF0">
    <property type="entry name" value="RIBOSOMAL BIOGENESIS PROTEIN LAS1L"/>
    <property type="match status" value="1"/>
</dbReference>
<organism evidence="1 2">
    <name type="scientific">Coccomyxa subellipsoidea</name>
    <dbReference type="NCBI Taxonomy" id="248742"/>
    <lineage>
        <taxon>Eukaryota</taxon>
        <taxon>Viridiplantae</taxon>
        <taxon>Chlorophyta</taxon>
        <taxon>core chlorophytes</taxon>
        <taxon>Trebouxiophyceae</taxon>
        <taxon>Trebouxiophyceae incertae sedis</taxon>
        <taxon>Coccomyxaceae</taxon>
        <taxon>Coccomyxa</taxon>
    </lineage>
</organism>
<gene>
    <name evidence="1" type="ORF">WJX75_006664</name>
</gene>
<name>A0ABR2YJX0_9CHLO</name>
<comment type="caution">
    <text evidence="1">The sequence shown here is derived from an EMBL/GenBank/DDBJ whole genome shotgun (WGS) entry which is preliminary data.</text>
</comment>
<accession>A0ABR2YJX0</accession>
<dbReference type="PANTHER" id="PTHR15002">
    <property type="entry name" value="RIBOSOMAL BIOGENESIS PROTEIN LAS1L"/>
    <property type="match status" value="1"/>
</dbReference>
<protein>
    <recommendedName>
        <fullName evidence="3">Las1-domain-containing protein</fullName>
    </recommendedName>
</protein>
<reference evidence="1 2" key="1">
    <citation type="journal article" date="2024" name="Nat. Commun.">
        <title>Phylogenomics reveals the evolutionary origins of lichenization in chlorophyte algae.</title>
        <authorList>
            <person name="Puginier C."/>
            <person name="Libourel C."/>
            <person name="Otte J."/>
            <person name="Skaloud P."/>
            <person name="Haon M."/>
            <person name="Grisel S."/>
            <person name="Petersen M."/>
            <person name="Berrin J.G."/>
            <person name="Delaux P.M."/>
            <person name="Dal Grande F."/>
            <person name="Keller J."/>
        </authorList>
    </citation>
    <scope>NUCLEOTIDE SEQUENCE [LARGE SCALE GENOMIC DNA]</scope>
    <source>
        <strain evidence="1 2">SAG 216-7</strain>
    </source>
</reference>
<proteinExistence type="predicted"/>
<dbReference type="InterPro" id="IPR007174">
    <property type="entry name" value="Las1"/>
</dbReference>
<evidence type="ECO:0008006" key="3">
    <source>
        <dbReference type="Google" id="ProtNLM"/>
    </source>
</evidence>
<sequence length="289" mass="31437">MALGRVVPWADWEEWEEVRTGIFSEDLTLRRAAVDRVNAWEARGKLPLGAEITACLHELRMRDQGLSGTAGMADQPRSEPESLLRLQYAMLVIRLVNGISDSSQKGRVAMSVANLAEDAGIPRILVDVRHDASHNELPSLSLLRLASSAALSWLHSAYWQRQADHLQSCRAHISSLLQRYTELQRAAILKQAVTGKVEEEDSAAVVVADAQADATAYSGAIGQKQRREVVAEIWERVHAAAHLLVGPLLDNGLLEAQEDACGRTEQGGCFEESGIDAAGAEERCTGGAQ</sequence>
<evidence type="ECO:0000313" key="1">
    <source>
        <dbReference type="EMBL" id="KAK9906714.1"/>
    </source>
</evidence>
<dbReference type="EMBL" id="JALJOT010000010">
    <property type="protein sequence ID" value="KAK9906714.1"/>
    <property type="molecule type" value="Genomic_DNA"/>
</dbReference>